<evidence type="ECO:0000313" key="2">
    <source>
        <dbReference type="Proteomes" id="UP001186974"/>
    </source>
</evidence>
<proteinExistence type="predicted"/>
<gene>
    <name evidence="1" type="ORF">LTS18_014888</name>
</gene>
<reference evidence="1" key="1">
    <citation type="submission" date="2024-09" db="EMBL/GenBank/DDBJ databases">
        <title>Black Yeasts Isolated from many extreme environments.</title>
        <authorList>
            <person name="Coleine C."/>
            <person name="Stajich J.E."/>
            <person name="Selbmann L."/>
        </authorList>
    </citation>
    <scope>NUCLEOTIDE SEQUENCE</scope>
    <source>
        <strain evidence="1">CCFEE 5737</strain>
    </source>
</reference>
<sequence length="90" mass="9914">MFGLSYNCAMSALSTATLREKEEAAEDAGAVIRIRHGGPPNQRSVDALGKDGGLRLTYKQYRIETIDWLEAKGIRGFKELMSAVIKDLGR</sequence>
<organism evidence="1 2">
    <name type="scientific">Coniosporium uncinatum</name>
    <dbReference type="NCBI Taxonomy" id="93489"/>
    <lineage>
        <taxon>Eukaryota</taxon>
        <taxon>Fungi</taxon>
        <taxon>Dikarya</taxon>
        <taxon>Ascomycota</taxon>
        <taxon>Pezizomycotina</taxon>
        <taxon>Dothideomycetes</taxon>
        <taxon>Dothideomycetes incertae sedis</taxon>
        <taxon>Coniosporium</taxon>
    </lineage>
</organism>
<accession>A0ACC3DGX8</accession>
<name>A0ACC3DGX8_9PEZI</name>
<protein>
    <submittedName>
        <fullName evidence="1">Uncharacterized protein</fullName>
    </submittedName>
</protein>
<comment type="caution">
    <text evidence="1">The sequence shown here is derived from an EMBL/GenBank/DDBJ whole genome shotgun (WGS) entry which is preliminary data.</text>
</comment>
<dbReference type="EMBL" id="JAWDJW010004856">
    <property type="protein sequence ID" value="KAK3071319.1"/>
    <property type="molecule type" value="Genomic_DNA"/>
</dbReference>
<dbReference type="Proteomes" id="UP001186974">
    <property type="component" value="Unassembled WGS sequence"/>
</dbReference>
<evidence type="ECO:0000313" key="1">
    <source>
        <dbReference type="EMBL" id="KAK3071319.1"/>
    </source>
</evidence>
<keyword evidence="2" id="KW-1185">Reference proteome</keyword>